<dbReference type="STRING" id="451379.A0A0N5AG24"/>
<evidence type="ECO:0000259" key="4">
    <source>
        <dbReference type="PROSITE" id="PS50106"/>
    </source>
</evidence>
<reference evidence="6" key="1">
    <citation type="submission" date="2016-04" db="UniProtKB">
        <authorList>
            <consortium name="WormBaseParasite"/>
        </authorList>
    </citation>
    <scope>IDENTIFICATION</scope>
</reference>
<accession>A0A0N5AG24</accession>
<dbReference type="Proteomes" id="UP000046393">
    <property type="component" value="Unplaced"/>
</dbReference>
<dbReference type="SUPFAM" id="SSF50156">
    <property type="entry name" value="PDZ domain-like"/>
    <property type="match status" value="4"/>
</dbReference>
<dbReference type="SMART" id="SM00072">
    <property type="entry name" value="GuKc"/>
    <property type="match status" value="1"/>
</dbReference>
<dbReference type="PROSITE" id="PS50106">
    <property type="entry name" value="PDZ"/>
    <property type="match status" value="4"/>
</dbReference>
<dbReference type="WBParaSite" id="SMUV_0000325101-mRNA-1">
    <property type="protein sequence ID" value="SMUV_0000325101-mRNA-1"/>
    <property type="gene ID" value="SMUV_0000325101"/>
</dbReference>
<feature type="domain" description="PDZ" evidence="4">
    <location>
        <begin position="722"/>
        <end position="802"/>
    </location>
</feature>
<evidence type="ECO:0000256" key="1">
    <source>
        <dbReference type="SAM" id="Coils"/>
    </source>
</evidence>
<organism evidence="5 6">
    <name type="scientific">Syphacia muris</name>
    <dbReference type="NCBI Taxonomy" id="451379"/>
    <lineage>
        <taxon>Eukaryota</taxon>
        <taxon>Metazoa</taxon>
        <taxon>Ecdysozoa</taxon>
        <taxon>Nematoda</taxon>
        <taxon>Chromadorea</taxon>
        <taxon>Rhabditida</taxon>
        <taxon>Spirurina</taxon>
        <taxon>Oxyuridomorpha</taxon>
        <taxon>Oxyuroidea</taxon>
        <taxon>Oxyuridae</taxon>
        <taxon>Syphacia</taxon>
    </lineage>
</organism>
<dbReference type="Gene3D" id="2.30.30.40">
    <property type="entry name" value="SH3 Domains"/>
    <property type="match status" value="1"/>
</dbReference>
<dbReference type="InterPro" id="IPR027417">
    <property type="entry name" value="P-loop_NTPase"/>
</dbReference>
<dbReference type="PROSITE" id="PS50052">
    <property type="entry name" value="GUANYLATE_KINASE_2"/>
    <property type="match status" value="1"/>
</dbReference>
<dbReference type="InterPro" id="IPR001478">
    <property type="entry name" value="PDZ"/>
</dbReference>
<evidence type="ECO:0000259" key="3">
    <source>
        <dbReference type="PROSITE" id="PS50052"/>
    </source>
</evidence>
<dbReference type="GO" id="GO:0005886">
    <property type="term" value="C:plasma membrane"/>
    <property type="evidence" value="ECO:0007669"/>
    <property type="project" value="TreeGrafter"/>
</dbReference>
<dbReference type="SUPFAM" id="SSF50044">
    <property type="entry name" value="SH3-domain"/>
    <property type="match status" value="1"/>
</dbReference>
<feature type="compositionally biased region" description="Polar residues" evidence="2">
    <location>
        <begin position="582"/>
        <end position="591"/>
    </location>
</feature>
<dbReference type="CDD" id="cd00136">
    <property type="entry name" value="PDZ_canonical"/>
    <property type="match status" value="1"/>
</dbReference>
<dbReference type="InterPro" id="IPR008144">
    <property type="entry name" value="Guanylate_kin-like_dom"/>
</dbReference>
<dbReference type="SUPFAM" id="SSF52540">
    <property type="entry name" value="P-loop containing nucleoside triphosphate hydrolases"/>
    <property type="match status" value="1"/>
</dbReference>
<feature type="domain" description="Guanylate kinase-like" evidence="3">
    <location>
        <begin position="1037"/>
        <end position="1163"/>
    </location>
</feature>
<feature type="coiled-coil region" evidence="1">
    <location>
        <begin position="254"/>
        <end position="288"/>
    </location>
</feature>
<evidence type="ECO:0000313" key="5">
    <source>
        <dbReference type="Proteomes" id="UP000046393"/>
    </source>
</evidence>
<dbReference type="InterPro" id="IPR036034">
    <property type="entry name" value="PDZ_sf"/>
</dbReference>
<feature type="region of interest" description="Disordered" evidence="2">
    <location>
        <begin position="582"/>
        <end position="613"/>
    </location>
</feature>
<evidence type="ECO:0000256" key="2">
    <source>
        <dbReference type="SAM" id="MobiDB-lite"/>
    </source>
</evidence>
<dbReference type="Gene3D" id="2.30.42.10">
    <property type="match status" value="3"/>
</dbReference>
<dbReference type="SMART" id="SM00228">
    <property type="entry name" value="PDZ"/>
    <property type="match status" value="4"/>
</dbReference>
<dbReference type="Pfam" id="PF00625">
    <property type="entry name" value="Guanylate_kin"/>
    <property type="match status" value="1"/>
</dbReference>
<dbReference type="InterPro" id="IPR036028">
    <property type="entry name" value="SH3-like_dom_sf"/>
</dbReference>
<dbReference type="AlphaFoldDB" id="A0A0N5AG24"/>
<dbReference type="GO" id="GO:0035331">
    <property type="term" value="P:negative regulation of hippo signaling"/>
    <property type="evidence" value="ECO:0007669"/>
    <property type="project" value="TreeGrafter"/>
</dbReference>
<keyword evidence="5" id="KW-1185">Reference proteome</keyword>
<dbReference type="Pfam" id="PF00595">
    <property type="entry name" value="PDZ"/>
    <property type="match status" value="1"/>
</dbReference>
<dbReference type="PANTHER" id="PTHR46360">
    <property type="entry name" value="DISKS LARGE HOMOLOG 5"/>
    <property type="match status" value="1"/>
</dbReference>
<feature type="domain" description="PDZ" evidence="4">
    <location>
        <begin position="302"/>
        <end position="377"/>
    </location>
</feature>
<dbReference type="Gene3D" id="3.40.50.300">
    <property type="entry name" value="P-loop containing nucleotide triphosphate hydrolases"/>
    <property type="match status" value="1"/>
</dbReference>
<sequence>MQKSNEFSDDLRNNPQTSNYFWLDPEFPSVSSAHDNVTVNIDPNSGICHTVQNNHLAILRQNVGIVSDSEVHEKNDDKYETVGVNGSVGDVKELMVANSSAAIGSLSPHKSNKMAVIECNYAMLKEKIQIAYEELEKSKEVRNELERELRSIYGKYEAIRHEYDNTMRERKDVLEENERLVDENASLTQQINRFYDENKRLFEEKDCLEAKLQRYIANVNKDVRHLQQFRNDSYDLRKSLILESETSVVSSKHNEAINEEVSRLRLLCDKLTKERNEALLKLRCLNEVEAPETILNIWDTLTFNLNLPSASPNLGVILGGGKGDDIVGHESPIYIKEVLPGSPFEPHLQKLDYIIEVNGIEVAGMDQHSVTSILSNSKKLSIEVKRRNQICNIAEVSLGNASGKLGIELETGVIISELSENAGLESGLCVGMRLFHVNGIPIVDPLQAKALIQENKKKLILGISSKKHNTQQLSVASSRLVSPVASTVQEKQPRTHILNKIQEKLFGRSGNEKTRAVIAKANLDAWAGDLTTYRHGSLRVPSSRVNVLNDELIRTGSLRATLLSGDQRQSIPGVWTDKIYHRQSQSTQQKSNESKKLPRITRSSQCTSQCSHPNKMFQSTPSSVCSATTAHIVNSTNALIHPKLIGVAHAQRINTIPEPPPYPGQHFTVHPSIDSLSLASSNSYPVVPQSSSASFQNGYSITSTVHKQSSRDLSKEEKDVRCVVIHQDSKADDFGFELENVNGGVVISRVRGAAKDLLHVGEQLIDVNGVNMRLVNKDAANRVLKQLSNHNEDIALTVKETKEGPRWVHSNRKEVILCGGNGVGILVEKRLGELRVGERILEIDGKDVRKATLEEARRALDTGQSEIVNLLCEYDGGARYERLHNGADPDSFYIKVNIDRPAKNSDELELKNGEILYVDYTMFGNEMGKWRAWRIDHEGRQRQCGIIPSFARITDEETRRTRRTRGRPSESLYSGRFLYERVERVSSLQKRPLILFSAYLAPFMQTLVDEHGDKFAQCVAECLAMTDSDARRAKSMSQFIEVRRREEVFEVVSVSSLQQIINNGYHCILDVAPQAVAKLRNMHLYPIFIRIRFKNAKQLKEFAEECGNERLNNKAAKELIERAETVDNQLRNMECAVSTISVGSHHGRNAVRYVCHQIVATVEHEQKRSVWAPANCTQTISPR</sequence>
<keyword evidence="1" id="KW-0175">Coiled coil</keyword>
<protein>
    <submittedName>
        <fullName evidence="6">PDZ domain-containing protein</fullName>
    </submittedName>
</protein>
<name>A0A0N5AG24_9BILA</name>
<feature type="domain" description="PDZ" evidence="4">
    <location>
        <begin position="827"/>
        <end position="875"/>
    </location>
</feature>
<dbReference type="InterPro" id="IPR053004">
    <property type="entry name" value="MAGUK_Signaling_Regulators"/>
</dbReference>
<proteinExistence type="predicted"/>
<dbReference type="InterPro" id="IPR008145">
    <property type="entry name" value="GK/Ca_channel_bsu"/>
</dbReference>
<feature type="coiled-coil region" evidence="1">
    <location>
        <begin position="121"/>
        <end position="218"/>
    </location>
</feature>
<evidence type="ECO:0000313" key="6">
    <source>
        <dbReference type="WBParaSite" id="SMUV_0000325101-mRNA-1"/>
    </source>
</evidence>
<dbReference type="PANTHER" id="PTHR46360:SF1">
    <property type="entry name" value="DISKS LARGE HOMOLOG 5"/>
    <property type="match status" value="1"/>
</dbReference>
<feature type="domain" description="PDZ" evidence="4">
    <location>
        <begin position="395"/>
        <end position="467"/>
    </location>
</feature>
<feature type="compositionally biased region" description="Polar residues" evidence="2">
    <location>
        <begin position="601"/>
        <end position="613"/>
    </location>
</feature>